<dbReference type="EMBL" id="CP142149">
    <property type="protein sequence ID" value="WSE34696.1"/>
    <property type="molecule type" value="Genomic_DNA"/>
</dbReference>
<dbReference type="SUPFAM" id="SSF51182">
    <property type="entry name" value="RmlC-like cupins"/>
    <property type="match status" value="1"/>
</dbReference>
<sequence>MPESRHESTSPEQNHVLGHDERTPAHVHPRGHLVYPATGVLSLVTIQGSWIAPSNRSVWIPAGFEHQHRAHGSTDMRIVFMDAELAALLPAHPAVLAVTPLAREGVLALTDTDRRPPEVLARLRRVVIDELVAAPEQPLHLPEPADDRLRAVARLAEQDLSSSATLAELGHQVGASERTLSRLFHAETGMSFPRWRTQLRVHRALLLLADGVSVLDTAVACGWANPSAFIAGFSALVGQTPGRYQRSLRDGRP</sequence>
<feature type="domain" description="HTH araC/xylS-type" evidence="3">
    <location>
        <begin position="150"/>
        <end position="247"/>
    </location>
</feature>
<dbReference type="CDD" id="cd06124">
    <property type="entry name" value="cupin_NimR-like_N"/>
    <property type="match status" value="1"/>
</dbReference>
<dbReference type="SUPFAM" id="SSF46689">
    <property type="entry name" value="Homeodomain-like"/>
    <property type="match status" value="1"/>
</dbReference>
<dbReference type="PROSITE" id="PS01124">
    <property type="entry name" value="HTH_ARAC_FAMILY_2"/>
    <property type="match status" value="1"/>
</dbReference>
<dbReference type="InterPro" id="IPR011051">
    <property type="entry name" value="RmlC_Cupin_sf"/>
</dbReference>
<evidence type="ECO:0000313" key="5">
    <source>
        <dbReference type="Proteomes" id="UP001330812"/>
    </source>
</evidence>
<reference evidence="4 5" key="1">
    <citation type="journal article" date="2015" name="Int. J. Syst. Evol. Microbiol.">
        <title>Amycolatopsis rhabdoformis sp. nov., an actinomycete isolated from a tropical forest soil.</title>
        <authorList>
            <person name="Souza W.R."/>
            <person name="Silva R.E."/>
            <person name="Goodfellow M."/>
            <person name="Busarakam K."/>
            <person name="Figueiro F.S."/>
            <person name="Ferreira D."/>
            <person name="Rodrigues-Filho E."/>
            <person name="Moraes L.A.B."/>
            <person name="Zucchi T.D."/>
        </authorList>
    </citation>
    <scope>NUCLEOTIDE SEQUENCE [LARGE SCALE GENOMIC DNA]</scope>
    <source>
        <strain evidence="4 5">NCIMB 14900</strain>
    </source>
</reference>
<dbReference type="PANTHER" id="PTHR11019:SF199">
    <property type="entry name" value="HTH-TYPE TRANSCRIPTIONAL REGULATOR NIMR"/>
    <property type="match status" value="1"/>
</dbReference>
<dbReference type="Gene3D" id="2.60.120.10">
    <property type="entry name" value="Jelly Rolls"/>
    <property type="match status" value="1"/>
</dbReference>
<accession>A0ABZ1IJT9</accession>
<gene>
    <name evidence="4" type="ORF">VSH64_21880</name>
</gene>
<dbReference type="PANTHER" id="PTHR11019">
    <property type="entry name" value="HTH-TYPE TRANSCRIPTIONAL REGULATOR NIMR"/>
    <property type="match status" value="1"/>
</dbReference>
<dbReference type="Pfam" id="PF12833">
    <property type="entry name" value="HTH_18"/>
    <property type="match status" value="1"/>
</dbReference>
<dbReference type="Gene3D" id="1.10.10.60">
    <property type="entry name" value="Homeodomain-like"/>
    <property type="match status" value="2"/>
</dbReference>
<evidence type="ECO:0000256" key="1">
    <source>
        <dbReference type="ARBA" id="ARBA00023015"/>
    </source>
</evidence>
<proteinExistence type="predicted"/>
<dbReference type="InterPro" id="IPR009057">
    <property type="entry name" value="Homeodomain-like_sf"/>
</dbReference>
<dbReference type="SMART" id="SM00342">
    <property type="entry name" value="HTH_ARAC"/>
    <property type="match status" value="1"/>
</dbReference>
<protein>
    <submittedName>
        <fullName evidence="4">Helix-turn-helix transcriptional regulator</fullName>
    </submittedName>
</protein>
<organism evidence="4 5">
    <name type="scientific">Amycolatopsis rhabdoformis</name>
    <dbReference type="NCBI Taxonomy" id="1448059"/>
    <lineage>
        <taxon>Bacteria</taxon>
        <taxon>Bacillati</taxon>
        <taxon>Actinomycetota</taxon>
        <taxon>Actinomycetes</taxon>
        <taxon>Pseudonocardiales</taxon>
        <taxon>Pseudonocardiaceae</taxon>
        <taxon>Amycolatopsis</taxon>
    </lineage>
</organism>
<keyword evidence="2" id="KW-0804">Transcription</keyword>
<dbReference type="InterPro" id="IPR018060">
    <property type="entry name" value="HTH_AraC"/>
</dbReference>
<keyword evidence="1" id="KW-0805">Transcription regulation</keyword>
<evidence type="ECO:0000313" key="4">
    <source>
        <dbReference type="EMBL" id="WSE34696.1"/>
    </source>
</evidence>
<name>A0ABZ1IJT9_9PSEU</name>
<dbReference type="InterPro" id="IPR014710">
    <property type="entry name" value="RmlC-like_jellyroll"/>
</dbReference>
<evidence type="ECO:0000259" key="3">
    <source>
        <dbReference type="PROSITE" id="PS01124"/>
    </source>
</evidence>
<evidence type="ECO:0000256" key="2">
    <source>
        <dbReference type="ARBA" id="ARBA00023163"/>
    </source>
</evidence>
<dbReference type="RefSeq" id="WP_326837504.1">
    <property type="nucleotide sequence ID" value="NZ_CP142149.1"/>
</dbReference>
<dbReference type="Proteomes" id="UP001330812">
    <property type="component" value="Chromosome"/>
</dbReference>
<keyword evidence="5" id="KW-1185">Reference proteome</keyword>